<evidence type="ECO:0000313" key="2">
    <source>
        <dbReference type="EMBL" id="KAK8229015.1"/>
    </source>
</evidence>
<dbReference type="EMBL" id="JBBWRZ010000009">
    <property type="protein sequence ID" value="KAK8229015.1"/>
    <property type="molecule type" value="Genomic_DNA"/>
</dbReference>
<evidence type="ECO:0000256" key="1">
    <source>
        <dbReference type="SAM" id="Phobius"/>
    </source>
</evidence>
<dbReference type="Proteomes" id="UP001492380">
    <property type="component" value="Unassembled WGS sequence"/>
</dbReference>
<protein>
    <recommendedName>
        <fullName evidence="4">Integral membrane protein</fullName>
    </recommendedName>
</protein>
<keyword evidence="1" id="KW-0472">Membrane</keyword>
<comment type="caution">
    <text evidence="2">The sequence shown here is derived from an EMBL/GenBank/DDBJ whole genome shotgun (WGS) entry which is preliminary data.</text>
</comment>
<proteinExistence type="predicted"/>
<reference evidence="2 3" key="1">
    <citation type="submission" date="2024-04" db="EMBL/GenBank/DDBJ databases">
        <title>Phyllosticta paracitricarpa is synonymous to the EU quarantine fungus P. citricarpa based on phylogenomic analyses.</title>
        <authorList>
            <consortium name="Lawrence Berkeley National Laboratory"/>
            <person name="Van Ingen-Buijs V.A."/>
            <person name="Van Westerhoven A.C."/>
            <person name="Haridas S."/>
            <person name="Skiadas P."/>
            <person name="Martin F."/>
            <person name="Groenewald J.Z."/>
            <person name="Crous P.W."/>
            <person name="Seidl M.F."/>
        </authorList>
    </citation>
    <scope>NUCLEOTIDE SEQUENCE [LARGE SCALE GENOMIC DNA]</scope>
    <source>
        <strain evidence="2 3">CBS 123374</strain>
    </source>
</reference>
<name>A0ABR1YGP8_9PEZI</name>
<feature type="transmembrane region" description="Helical" evidence="1">
    <location>
        <begin position="156"/>
        <end position="186"/>
    </location>
</feature>
<keyword evidence="1" id="KW-1133">Transmembrane helix</keyword>
<feature type="transmembrane region" description="Helical" evidence="1">
    <location>
        <begin position="206"/>
        <end position="226"/>
    </location>
</feature>
<accession>A0ABR1YGP8</accession>
<sequence length="227" mass="25882">MPGTELQLTEEAWGIFVIIFIAVINLLFGSLAWWIVFEDFRIWIFVFLSVGLWTCIVAAIVGSARALYRSVSLNICYWGFVWMLCLTAHQDWKHIRSIPVRHSSTSTSQLHSISTADSIQYRQHPVPRTSSINSIIKMVDGLPIVPFQDGIHEREVVIIAGIVSLMLFFIKIGAVLISLTVCFSFILSRTLFIYWILPRPHRVPDVVFYLLNALLIVVTSVILRFLC</sequence>
<evidence type="ECO:0000313" key="3">
    <source>
        <dbReference type="Proteomes" id="UP001492380"/>
    </source>
</evidence>
<keyword evidence="1" id="KW-0812">Transmembrane</keyword>
<feature type="transmembrane region" description="Helical" evidence="1">
    <location>
        <begin position="12"/>
        <end position="35"/>
    </location>
</feature>
<evidence type="ECO:0008006" key="4">
    <source>
        <dbReference type="Google" id="ProtNLM"/>
    </source>
</evidence>
<keyword evidence="3" id="KW-1185">Reference proteome</keyword>
<organism evidence="2 3">
    <name type="scientific">Phyllosticta capitalensis</name>
    <dbReference type="NCBI Taxonomy" id="121624"/>
    <lineage>
        <taxon>Eukaryota</taxon>
        <taxon>Fungi</taxon>
        <taxon>Dikarya</taxon>
        <taxon>Ascomycota</taxon>
        <taxon>Pezizomycotina</taxon>
        <taxon>Dothideomycetes</taxon>
        <taxon>Dothideomycetes incertae sedis</taxon>
        <taxon>Botryosphaeriales</taxon>
        <taxon>Phyllostictaceae</taxon>
        <taxon>Phyllosticta</taxon>
    </lineage>
</organism>
<gene>
    <name evidence="2" type="ORF">HDK90DRAFT_513267</name>
</gene>
<feature type="transmembrane region" description="Helical" evidence="1">
    <location>
        <begin position="42"/>
        <end position="61"/>
    </location>
</feature>
<feature type="transmembrane region" description="Helical" evidence="1">
    <location>
        <begin position="67"/>
        <end position="88"/>
    </location>
</feature>